<sequence length="199" mass="21904">MKNSQKTGGLIAMIAAALFIDFTVLFGSNLSWGPKLLIVGISALGQIVAIWGWLHMKPWPEKTQEVKEKQVYNLTMKFYNVLTLIATSIYTVGIGLSTPNTNPPFIKYIALGGLLAIQFFFLLFFSLKKIKERADERFYANLAKAATLMFAICIATLLVLAGMSAILGSIAINAGIFFIMIGILVLLFSFVFFLFDKGG</sequence>
<feature type="transmembrane region" description="Helical" evidence="1">
    <location>
        <begin position="176"/>
        <end position="195"/>
    </location>
</feature>
<protein>
    <recommendedName>
        <fullName evidence="4">DUF3796 domain-containing protein</fullName>
    </recommendedName>
</protein>
<feature type="transmembrane region" description="Helical" evidence="1">
    <location>
        <begin position="108"/>
        <end position="127"/>
    </location>
</feature>
<dbReference type="AlphaFoldDB" id="A0A427Z6L1"/>
<keyword evidence="1" id="KW-0812">Transmembrane</keyword>
<comment type="caution">
    <text evidence="2">The sequence shown here is derived from an EMBL/GenBank/DDBJ whole genome shotgun (WGS) entry which is preliminary data.</text>
</comment>
<dbReference type="RefSeq" id="WP_125341492.1">
    <property type="nucleotide sequence ID" value="NZ_CP076614.1"/>
</dbReference>
<feature type="transmembrane region" description="Helical" evidence="1">
    <location>
        <begin position="77"/>
        <end position="96"/>
    </location>
</feature>
<proteinExistence type="predicted"/>
<evidence type="ECO:0000313" key="2">
    <source>
        <dbReference type="EMBL" id="RSI08987.1"/>
    </source>
</evidence>
<evidence type="ECO:0008006" key="4">
    <source>
        <dbReference type="Google" id="ProtNLM"/>
    </source>
</evidence>
<evidence type="ECO:0000256" key="1">
    <source>
        <dbReference type="SAM" id="Phobius"/>
    </source>
</evidence>
<feature type="transmembrane region" description="Helical" evidence="1">
    <location>
        <begin position="7"/>
        <end position="30"/>
    </location>
</feature>
<gene>
    <name evidence="2" type="ORF">D8887_09070</name>
</gene>
<name>A0A427Z6L1_STRSA</name>
<evidence type="ECO:0000313" key="3">
    <source>
        <dbReference type="Proteomes" id="UP000269317"/>
    </source>
</evidence>
<organism evidence="2 3">
    <name type="scientific">Streptococcus sanguinis</name>
    <dbReference type="NCBI Taxonomy" id="1305"/>
    <lineage>
        <taxon>Bacteria</taxon>
        <taxon>Bacillati</taxon>
        <taxon>Bacillota</taxon>
        <taxon>Bacilli</taxon>
        <taxon>Lactobacillales</taxon>
        <taxon>Streptococcaceae</taxon>
        <taxon>Streptococcus</taxon>
    </lineage>
</organism>
<accession>A0A427Z6L1</accession>
<dbReference type="Proteomes" id="UP000269317">
    <property type="component" value="Unassembled WGS sequence"/>
</dbReference>
<reference evidence="2 3" key="1">
    <citation type="submission" date="2018-11" db="EMBL/GenBank/DDBJ databases">
        <title>Species Designations Belie Phenotypic and Genotypic Heterogeneity in Oral Streptococci.</title>
        <authorList>
            <person name="Velsko I."/>
        </authorList>
    </citation>
    <scope>NUCLEOTIDE SEQUENCE [LARGE SCALE GENOMIC DNA]</scope>
    <source>
        <strain evidence="2 3">KLC03</strain>
    </source>
</reference>
<keyword evidence="1" id="KW-0472">Membrane</keyword>
<keyword evidence="1" id="KW-1133">Transmembrane helix</keyword>
<feature type="transmembrane region" description="Helical" evidence="1">
    <location>
        <begin position="148"/>
        <end position="170"/>
    </location>
</feature>
<dbReference type="EMBL" id="RJML01000007">
    <property type="protein sequence ID" value="RSI08987.1"/>
    <property type="molecule type" value="Genomic_DNA"/>
</dbReference>
<feature type="transmembrane region" description="Helical" evidence="1">
    <location>
        <begin position="36"/>
        <end position="56"/>
    </location>
</feature>